<evidence type="ECO:0000313" key="2">
    <source>
        <dbReference type="Proteomes" id="UP001144256"/>
    </source>
</evidence>
<dbReference type="EMBL" id="BRLB01000005">
    <property type="protein sequence ID" value="GKX29634.1"/>
    <property type="molecule type" value="Genomic_DNA"/>
</dbReference>
<protein>
    <submittedName>
        <fullName evidence="1">Uncharacterized protein</fullName>
    </submittedName>
</protein>
<dbReference type="RefSeq" id="WP_281815200.1">
    <property type="nucleotide sequence ID" value="NZ_BRLB01000005.1"/>
</dbReference>
<proteinExistence type="predicted"/>
<gene>
    <name evidence="1" type="ORF">SH1V18_21140</name>
</gene>
<sequence>MAGKDHHLKFIQLPLNKAMNNAEVDKTQQVQGKWMSSLDAAKELNLKVMTNISLAQGKAFDKYSPEET</sequence>
<accession>A0A9W5YCZ6</accession>
<reference evidence="1" key="1">
    <citation type="submission" date="2022-06" db="EMBL/GenBank/DDBJ databases">
        <title>Vallitalea longa sp. nov., an anaerobic bacterium isolated from marine sediment.</title>
        <authorList>
            <person name="Hirano S."/>
            <person name="Terahara T."/>
            <person name="Mori K."/>
            <person name="Hamada M."/>
            <person name="Matsumoto R."/>
            <person name="Kobayashi T."/>
        </authorList>
    </citation>
    <scope>NUCLEOTIDE SEQUENCE</scope>
    <source>
        <strain evidence="1">SH18-1</strain>
    </source>
</reference>
<keyword evidence="2" id="KW-1185">Reference proteome</keyword>
<comment type="caution">
    <text evidence="1">The sequence shown here is derived from an EMBL/GenBank/DDBJ whole genome shotgun (WGS) entry which is preliminary data.</text>
</comment>
<dbReference type="AlphaFoldDB" id="A0A9W5YCZ6"/>
<organism evidence="1 2">
    <name type="scientific">Vallitalea longa</name>
    <dbReference type="NCBI Taxonomy" id="2936439"/>
    <lineage>
        <taxon>Bacteria</taxon>
        <taxon>Bacillati</taxon>
        <taxon>Bacillota</taxon>
        <taxon>Clostridia</taxon>
        <taxon>Lachnospirales</taxon>
        <taxon>Vallitaleaceae</taxon>
        <taxon>Vallitalea</taxon>
    </lineage>
</organism>
<dbReference type="Proteomes" id="UP001144256">
    <property type="component" value="Unassembled WGS sequence"/>
</dbReference>
<evidence type="ECO:0000313" key="1">
    <source>
        <dbReference type="EMBL" id="GKX29634.1"/>
    </source>
</evidence>
<name>A0A9W5YCZ6_9FIRM</name>